<protein>
    <recommendedName>
        <fullName evidence="2">Teneurin-like YD-shell domain-containing protein</fullName>
    </recommendedName>
</protein>
<evidence type="ECO:0000259" key="2">
    <source>
        <dbReference type="Pfam" id="PF25023"/>
    </source>
</evidence>
<evidence type="ECO:0000313" key="3">
    <source>
        <dbReference type="EMBL" id="PQL89464.1"/>
    </source>
</evidence>
<feature type="domain" description="Teneurin-like YD-shell" evidence="2">
    <location>
        <begin position="10"/>
        <end position="91"/>
    </location>
</feature>
<comment type="caution">
    <text evidence="3">The sequence shown here is derived from an EMBL/GenBank/DDBJ whole genome shotgun (WGS) entry which is preliminary data.</text>
</comment>
<keyword evidence="1" id="KW-0677">Repeat</keyword>
<name>A0A2S8A4H5_9FLAO</name>
<dbReference type="InterPro" id="IPR022385">
    <property type="entry name" value="Rhs_assc_core"/>
</dbReference>
<dbReference type="InterPro" id="IPR050708">
    <property type="entry name" value="T6SS_VgrG/RHS"/>
</dbReference>
<dbReference type="InterPro" id="IPR056823">
    <property type="entry name" value="TEN-like_YD-shell"/>
</dbReference>
<keyword evidence="4" id="KW-1185">Reference proteome</keyword>
<organism evidence="3 4">
    <name type="scientific">Apibacter adventoris</name>
    <dbReference type="NCBI Taxonomy" id="1679466"/>
    <lineage>
        <taxon>Bacteria</taxon>
        <taxon>Pseudomonadati</taxon>
        <taxon>Bacteroidota</taxon>
        <taxon>Flavobacteriia</taxon>
        <taxon>Flavobacteriales</taxon>
        <taxon>Weeksellaceae</taxon>
        <taxon>Apibacter</taxon>
    </lineage>
</organism>
<dbReference type="OrthoDB" id="1367325at2"/>
<dbReference type="EMBL" id="PSZM01000047">
    <property type="protein sequence ID" value="PQL89464.1"/>
    <property type="molecule type" value="Genomic_DNA"/>
</dbReference>
<dbReference type="Proteomes" id="UP000238042">
    <property type="component" value="Unassembled WGS sequence"/>
</dbReference>
<gene>
    <name evidence="3" type="ORF">C4S77_12545</name>
</gene>
<dbReference type="Pfam" id="PF25023">
    <property type="entry name" value="TEN_YD-shell"/>
    <property type="match status" value="1"/>
</dbReference>
<dbReference type="Gene3D" id="2.180.10.10">
    <property type="entry name" value="RHS repeat-associated core"/>
    <property type="match status" value="1"/>
</dbReference>
<dbReference type="PANTHER" id="PTHR32305">
    <property type="match status" value="1"/>
</dbReference>
<evidence type="ECO:0000256" key="1">
    <source>
        <dbReference type="ARBA" id="ARBA00022737"/>
    </source>
</evidence>
<proteinExistence type="predicted"/>
<evidence type="ECO:0000313" key="4">
    <source>
        <dbReference type="Proteomes" id="UP000238042"/>
    </source>
</evidence>
<dbReference type="NCBIfam" id="TIGR03696">
    <property type="entry name" value="Rhs_assc_core"/>
    <property type="match status" value="1"/>
</dbReference>
<sequence>MGKGNEEYEKKQYYDHADHLGSSSYITNLDAQIVQHVEYVPFREVLIEERNQSWNTPYLFKGKELDEETGLYYYGARYYNPREAVWLSTDPLSGYNPVNEFEHYIDGQHNGGVFNSFNLNTYGYCYQNPVLLIDPNGKQSISDIIMGERKQYWLGGELSKEFIGNGETFNAQVYAEVTQLKRGNATLPALYTVKYSNGYNIIKRDDIQYSTNCLGFVLTGGEYYIPGGDIAKFLKASGYKETKTLAYREGDVYLWGNGGHIIEAVKKDGKLVWESFFGGDTDAYYGSLSDILLYNESLGGMSDLKEAKLYRPSQPDVKKKIYESIDVKERVEVIKEFNRTIQDAK</sequence>
<reference evidence="3 4" key="1">
    <citation type="submission" date="2018-02" db="EMBL/GenBank/DDBJ databases">
        <title>Genome sequences of Apibacter spp., gut symbionts of Asian honey bees.</title>
        <authorList>
            <person name="Kwong W.K."/>
            <person name="Steele M.I."/>
            <person name="Moran N.A."/>
        </authorList>
    </citation>
    <scope>NUCLEOTIDE SEQUENCE [LARGE SCALE GENOMIC DNA]</scope>
    <source>
        <strain evidence="4">wkB301</strain>
    </source>
</reference>
<dbReference type="PANTHER" id="PTHR32305:SF15">
    <property type="entry name" value="PROTEIN RHSA-RELATED"/>
    <property type="match status" value="1"/>
</dbReference>
<accession>A0A2S8A4H5</accession>
<dbReference type="AlphaFoldDB" id="A0A2S8A4H5"/>